<organism evidence="1 2">
    <name type="scientific">Streptomyces thinghirensis</name>
    <dbReference type="NCBI Taxonomy" id="551547"/>
    <lineage>
        <taxon>Bacteria</taxon>
        <taxon>Bacillati</taxon>
        <taxon>Actinomycetota</taxon>
        <taxon>Actinomycetes</taxon>
        <taxon>Kitasatosporales</taxon>
        <taxon>Streptomycetaceae</taxon>
        <taxon>Streptomyces</taxon>
    </lineage>
</organism>
<accession>A0ABP9T4J3</accession>
<gene>
    <name evidence="1" type="ORF">GCM10023323_25730</name>
</gene>
<protein>
    <submittedName>
        <fullName evidence="1">Uncharacterized protein</fullName>
    </submittedName>
</protein>
<dbReference type="Proteomes" id="UP001499878">
    <property type="component" value="Unassembled WGS sequence"/>
</dbReference>
<name>A0ABP9T4J3_9ACTN</name>
<keyword evidence="2" id="KW-1185">Reference proteome</keyword>
<proteinExistence type="predicted"/>
<reference evidence="2" key="1">
    <citation type="journal article" date="2019" name="Int. J. Syst. Evol. Microbiol.">
        <title>The Global Catalogue of Microorganisms (GCM) 10K type strain sequencing project: providing services to taxonomists for standard genome sequencing and annotation.</title>
        <authorList>
            <consortium name="The Broad Institute Genomics Platform"/>
            <consortium name="The Broad Institute Genome Sequencing Center for Infectious Disease"/>
            <person name="Wu L."/>
            <person name="Ma J."/>
        </authorList>
    </citation>
    <scope>NUCLEOTIDE SEQUENCE [LARGE SCALE GENOMIC DNA]</scope>
    <source>
        <strain evidence="2">JCM 18306</strain>
    </source>
</reference>
<evidence type="ECO:0000313" key="1">
    <source>
        <dbReference type="EMBL" id="GAA5207986.1"/>
    </source>
</evidence>
<evidence type="ECO:0000313" key="2">
    <source>
        <dbReference type="Proteomes" id="UP001499878"/>
    </source>
</evidence>
<sequence>MLACADGGLNLAVVARPREPGQRHQVAHEILRDRLDGPADEPRPGVPQTITNAQVEVEEVLVRSPEETPEGGTH</sequence>
<dbReference type="EMBL" id="BAABJR010000006">
    <property type="protein sequence ID" value="GAA5207986.1"/>
    <property type="molecule type" value="Genomic_DNA"/>
</dbReference>
<comment type="caution">
    <text evidence="1">The sequence shown here is derived from an EMBL/GenBank/DDBJ whole genome shotgun (WGS) entry which is preliminary data.</text>
</comment>